<reference evidence="6" key="1">
    <citation type="journal article" date="2023" name="Mol. Phylogenet. Evol.">
        <title>Genome-scale phylogeny and comparative genomics of the fungal order Sordariales.</title>
        <authorList>
            <person name="Hensen N."/>
            <person name="Bonometti L."/>
            <person name="Westerberg I."/>
            <person name="Brannstrom I.O."/>
            <person name="Guillou S."/>
            <person name="Cros-Aarteil S."/>
            <person name="Calhoun S."/>
            <person name="Haridas S."/>
            <person name="Kuo A."/>
            <person name="Mondo S."/>
            <person name="Pangilinan J."/>
            <person name="Riley R."/>
            <person name="LaButti K."/>
            <person name="Andreopoulos B."/>
            <person name="Lipzen A."/>
            <person name="Chen C."/>
            <person name="Yan M."/>
            <person name="Daum C."/>
            <person name="Ng V."/>
            <person name="Clum A."/>
            <person name="Steindorff A."/>
            <person name="Ohm R.A."/>
            <person name="Martin F."/>
            <person name="Silar P."/>
            <person name="Natvig D.O."/>
            <person name="Lalanne C."/>
            <person name="Gautier V."/>
            <person name="Ament-Velasquez S.L."/>
            <person name="Kruys A."/>
            <person name="Hutchinson M.I."/>
            <person name="Powell A.J."/>
            <person name="Barry K."/>
            <person name="Miller A.N."/>
            <person name="Grigoriev I.V."/>
            <person name="Debuchy R."/>
            <person name="Gladieux P."/>
            <person name="Hiltunen Thoren M."/>
            <person name="Johannesson H."/>
        </authorList>
    </citation>
    <scope>NUCLEOTIDE SEQUENCE [LARGE SCALE GENOMIC DNA]</scope>
    <source>
        <strain evidence="6">CBS 340.73</strain>
    </source>
</reference>
<feature type="transmembrane region" description="Helical" evidence="4">
    <location>
        <begin position="7"/>
        <end position="25"/>
    </location>
</feature>
<sequence length="105" mass="11359">MLLAMYYNGYVIICIVIGAGLGKFLCEDVEGVLWSTYSQEVAEAAAFISGSAENISEVFPIGINDTEMADNQLLPTSHFSIAWAFGLLVNIALSPYLKSLSEMSL</sequence>
<gene>
    <name evidence="5" type="ORF">QBC46DRAFT_416564</name>
</gene>
<proteinExistence type="inferred from homology"/>
<comment type="subcellular location">
    <subcellularLocation>
        <location evidence="4">Membrane</location>
        <topology evidence="4">Multi-pass membrane protein</topology>
    </subcellularLocation>
</comment>
<dbReference type="Pfam" id="PF04145">
    <property type="entry name" value="Ctr"/>
    <property type="match status" value="1"/>
</dbReference>
<evidence type="ECO:0000256" key="1">
    <source>
        <dbReference type="ARBA" id="ARBA00022692"/>
    </source>
</evidence>
<dbReference type="GO" id="GO:0016020">
    <property type="term" value="C:membrane"/>
    <property type="evidence" value="ECO:0007669"/>
    <property type="project" value="UniProtKB-SubCell"/>
</dbReference>
<dbReference type="EMBL" id="MU853859">
    <property type="protein sequence ID" value="KAK3937233.1"/>
    <property type="molecule type" value="Genomic_DNA"/>
</dbReference>
<dbReference type="GO" id="GO:0005375">
    <property type="term" value="F:copper ion transmembrane transporter activity"/>
    <property type="evidence" value="ECO:0007669"/>
    <property type="project" value="UniProtKB-UniRule"/>
</dbReference>
<comment type="caution">
    <text evidence="5">The sequence shown here is derived from an EMBL/GenBank/DDBJ whole genome shotgun (WGS) entry which is preliminary data.</text>
</comment>
<organism evidence="5 6">
    <name type="scientific">Diplogelasinospora grovesii</name>
    <dbReference type="NCBI Taxonomy" id="303347"/>
    <lineage>
        <taxon>Eukaryota</taxon>
        <taxon>Fungi</taxon>
        <taxon>Dikarya</taxon>
        <taxon>Ascomycota</taxon>
        <taxon>Pezizomycotina</taxon>
        <taxon>Sordariomycetes</taxon>
        <taxon>Sordariomycetidae</taxon>
        <taxon>Sordariales</taxon>
        <taxon>Diplogelasinosporaceae</taxon>
        <taxon>Diplogelasinospora</taxon>
    </lineage>
</organism>
<evidence type="ECO:0000313" key="5">
    <source>
        <dbReference type="EMBL" id="KAK3937233.1"/>
    </source>
</evidence>
<accession>A0AAN6S255</accession>
<keyword evidence="4" id="KW-0186">Copper</keyword>
<keyword evidence="3 4" id="KW-0472">Membrane</keyword>
<comment type="similarity">
    <text evidence="4">Belongs to the copper transporter (Ctr) (TC 1.A.56) family. SLC31A subfamily.</text>
</comment>
<keyword evidence="6" id="KW-1185">Reference proteome</keyword>
<keyword evidence="4" id="KW-0187">Copper transport</keyword>
<name>A0AAN6S255_9PEZI</name>
<protein>
    <recommendedName>
        <fullName evidence="4">Copper transport protein</fullName>
    </recommendedName>
</protein>
<evidence type="ECO:0000256" key="4">
    <source>
        <dbReference type="RuleBase" id="RU367022"/>
    </source>
</evidence>
<feature type="transmembrane region" description="Helical" evidence="4">
    <location>
        <begin position="78"/>
        <end position="97"/>
    </location>
</feature>
<keyword evidence="2 4" id="KW-1133">Transmembrane helix</keyword>
<evidence type="ECO:0000256" key="2">
    <source>
        <dbReference type="ARBA" id="ARBA00022989"/>
    </source>
</evidence>
<evidence type="ECO:0000256" key="3">
    <source>
        <dbReference type="ARBA" id="ARBA00023136"/>
    </source>
</evidence>
<dbReference type="Proteomes" id="UP001303473">
    <property type="component" value="Unassembled WGS sequence"/>
</dbReference>
<dbReference type="AlphaFoldDB" id="A0AAN6S255"/>
<keyword evidence="4" id="KW-0406">Ion transport</keyword>
<keyword evidence="1 4" id="KW-0812">Transmembrane</keyword>
<evidence type="ECO:0000313" key="6">
    <source>
        <dbReference type="Proteomes" id="UP001303473"/>
    </source>
</evidence>
<dbReference type="InterPro" id="IPR007274">
    <property type="entry name" value="Cop_transporter"/>
</dbReference>
<keyword evidence="4" id="KW-0813">Transport</keyword>